<dbReference type="InterPro" id="IPR000843">
    <property type="entry name" value="HTH_LacI"/>
</dbReference>
<accession>A0A3M0G9Y0</accession>
<evidence type="ECO:0000256" key="2">
    <source>
        <dbReference type="ARBA" id="ARBA00023125"/>
    </source>
</evidence>
<dbReference type="PANTHER" id="PTHR30146">
    <property type="entry name" value="LACI-RELATED TRANSCRIPTIONAL REPRESSOR"/>
    <property type="match status" value="1"/>
</dbReference>
<dbReference type="SMART" id="SM00354">
    <property type="entry name" value="HTH_LACI"/>
    <property type="match status" value="1"/>
</dbReference>
<feature type="region of interest" description="Disordered" evidence="4">
    <location>
        <begin position="34"/>
        <end position="61"/>
    </location>
</feature>
<evidence type="ECO:0000313" key="7">
    <source>
        <dbReference type="Proteomes" id="UP000275256"/>
    </source>
</evidence>
<dbReference type="InterPro" id="IPR028082">
    <property type="entry name" value="Peripla_BP_I"/>
</dbReference>
<dbReference type="PANTHER" id="PTHR30146:SF109">
    <property type="entry name" value="HTH-TYPE TRANSCRIPTIONAL REGULATOR GALS"/>
    <property type="match status" value="1"/>
</dbReference>
<dbReference type="PROSITE" id="PS50932">
    <property type="entry name" value="HTH_LACI_2"/>
    <property type="match status" value="1"/>
</dbReference>
<dbReference type="Pfam" id="PF00356">
    <property type="entry name" value="LacI"/>
    <property type="match status" value="1"/>
</dbReference>
<keyword evidence="7" id="KW-1185">Reference proteome</keyword>
<keyword evidence="1" id="KW-0805">Transcription regulation</keyword>
<dbReference type="AlphaFoldDB" id="A0A3M0G9Y0"/>
<dbReference type="InterPro" id="IPR046335">
    <property type="entry name" value="LacI/GalR-like_sensor"/>
</dbReference>
<dbReference type="Gene3D" id="3.40.50.2300">
    <property type="match status" value="2"/>
</dbReference>
<dbReference type="GO" id="GO:0003700">
    <property type="term" value="F:DNA-binding transcription factor activity"/>
    <property type="evidence" value="ECO:0007669"/>
    <property type="project" value="TreeGrafter"/>
</dbReference>
<dbReference type="Proteomes" id="UP000275256">
    <property type="component" value="Unassembled WGS sequence"/>
</dbReference>
<evidence type="ECO:0000256" key="4">
    <source>
        <dbReference type="SAM" id="MobiDB-lite"/>
    </source>
</evidence>
<evidence type="ECO:0000259" key="5">
    <source>
        <dbReference type="PROSITE" id="PS50932"/>
    </source>
</evidence>
<keyword evidence="3" id="KW-0804">Transcription</keyword>
<dbReference type="SUPFAM" id="SSF47413">
    <property type="entry name" value="lambda repressor-like DNA-binding domains"/>
    <property type="match status" value="1"/>
</dbReference>
<keyword evidence="2" id="KW-0238">DNA-binding</keyword>
<protein>
    <submittedName>
        <fullName evidence="6">LacI family transcriptional regulator</fullName>
    </submittedName>
</protein>
<dbReference type="SUPFAM" id="SSF53822">
    <property type="entry name" value="Periplasmic binding protein-like I"/>
    <property type="match status" value="1"/>
</dbReference>
<dbReference type="EMBL" id="REFW01000001">
    <property type="protein sequence ID" value="RMB61694.1"/>
    <property type="molecule type" value="Genomic_DNA"/>
</dbReference>
<evidence type="ECO:0000256" key="1">
    <source>
        <dbReference type="ARBA" id="ARBA00023015"/>
    </source>
</evidence>
<dbReference type="InterPro" id="IPR010982">
    <property type="entry name" value="Lambda_DNA-bd_dom_sf"/>
</dbReference>
<dbReference type="CDD" id="cd01392">
    <property type="entry name" value="HTH_LacI"/>
    <property type="match status" value="1"/>
</dbReference>
<dbReference type="PROSITE" id="PS00356">
    <property type="entry name" value="HTH_LACI_1"/>
    <property type="match status" value="1"/>
</dbReference>
<sequence>MDVITPSRGDPATVVVKCNRFHLTVVHSCPIWKSSSQSSCTSTGGGSVDTNTQRPARAAKRGSVTITDVASVAGVSRATASRALNDSPAVTAETKAKVAAAVLETGFVMNAQGRALAMGRAQSIAVLVAEPFDELFVDPTYSVLLRGISERLSSTPVLPMLLQASTKVEHERAIRHFQHRSVDAVIDITPYVGGVMLEALSKQTLPVVLCGQLPGQPYEGIFSVVFADDVEGAAMAADVMLRRGRRDVITILGPQDNPAATDRLEGYRRIFGEHLDDSRVEFTGWDEASGFDAARRLLKAHPTVDGLLAASDRIAIGAMAALAASGRSIPHDVSVIGFDDHALATRAVPPLTTIRQPLLEQGRTAAELALGMIDGEPPRTIVLPTELVQRESL</sequence>
<reference evidence="6 7" key="1">
    <citation type="submission" date="2018-10" db="EMBL/GenBank/DDBJ databases">
        <title>Tessaracoccus antarcticuss sp. nov., isolated from sediment.</title>
        <authorList>
            <person name="Zhou L.Y."/>
            <person name="Du Z.J."/>
        </authorList>
    </citation>
    <scope>NUCLEOTIDE SEQUENCE [LARGE SCALE GENOMIC DNA]</scope>
    <source>
        <strain evidence="6 7">JDX10</strain>
    </source>
</reference>
<name>A0A3M0G9Y0_9ACTN</name>
<feature type="domain" description="HTH lacI-type" evidence="5">
    <location>
        <begin position="64"/>
        <end position="118"/>
    </location>
</feature>
<dbReference type="OrthoDB" id="4268837at2"/>
<dbReference type="Gene3D" id="1.10.260.40">
    <property type="entry name" value="lambda repressor-like DNA-binding domains"/>
    <property type="match status" value="1"/>
</dbReference>
<proteinExistence type="predicted"/>
<organism evidence="6 7">
    <name type="scientific">Tessaracoccus antarcticus</name>
    <dbReference type="NCBI Taxonomy" id="2479848"/>
    <lineage>
        <taxon>Bacteria</taxon>
        <taxon>Bacillati</taxon>
        <taxon>Actinomycetota</taxon>
        <taxon>Actinomycetes</taxon>
        <taxon>Propionibacteriales</taxon>
        <taxon>Propionibacteriaceae</taxon>
        <taxon>Tessaracoccus</taxon>
    </lineage>
</organism>
<dbReference type="CDD" id="cd06267">
    <property type="entry name" value="PBP1_LacI_sugar_binding-like"/>
    <property type="match status" value="1"/>
</dbReference>
<evidence type="ECO:0000313" key="6">
    <source>
        <dbReference type="EMBL" id="RMB61694.1"/>
    </source>
</evidence>
<dbReference type="GO" id="GO:0000976">
    <property type="term" value="F:transcription cis-regulatory region binding"/>
    <property type="evidence" value="ECO:0007669"/>
    <property type="project" value="TreeGrafter"/>
</dbReference>
<evidence type="ECO:0000256" key="3">
    <source>
        <dbReference type="ARBA" id="ARBA00023163"/>
    </source>
</evidence>
<gene>
    <name evidence="6" type="ORF">EAX62_03440</name>
</gene>
<comment type="caution">
    <text evidence="6">The sequence shown here is derived from an EMBL/GenBank/DDBJ whole genome shotgun (WGS) entry which is preliminary data.</text>
</comment>
<dbReference type="Pfam" id="PF13377">
    <property type="entry name" value="Peripla_BP_3"/>
    <property type="match status" value="1"/>
</dbReference>